<comment type="caution">
    <text evidence="3">The sequence shown here is derived from an EMBL/GenBank/DDBJ whole genome shotgun (WGS) entry which is preliminary data.</text>
</comment>
<dbReference type="Gene3D" id="3.30.360.10">
    <property type="entry name" value="Dihydrodipicolinate Reductase, domain 2"/>
    <property type="match status" value="1"/>
</dbReference>
<evidence type="ECO:0000313" key="3">
    <source>
        <dbReference type="EMBL" id="MDR6724402.1"/>
    </source>
</evidence>
<dbReference type="Proteomes" id="UP001254832">
    <property type="component" value="Unassembled WGS sequence"/>
</dbReference>
<dbReference type="InterPro" id="IPR000683">
    <property type="entry name" value="Gfo/Idh/MocA-like_OxRdtase_N"/>
</dbReference>
<dbReference type="AlphaFoldDB" id="A0AAP5LMB3"/>
<reference evidence="3" key="1">
    <citation type="submission" date="2023-07" db="EMBL/GenBank/DDBJ databases">
        <title>Sorghum-associated microbial communities from plants grown in Nebraska, USA.</title>
        <authorList>
            <person name="Schachtman D."/>
        </authorList>
    </citation>
    <scope>NUCLEOTIDE SEQUENCE</scope>
    <source>
        <strain evidence="3">BE80</strain>
    </source>
</reference>
<protein>
    <submittedName>
        <fullName evidence="3">Dehydrogenase</fullName>
    </submittedName>
</protein>
<dbReference type="PANTHER" id="PTHR43249:SF1">
    <property type="entry name" value="D-GLUCOSIDE 3-DEHYDROGENASE"/>
    <property type="match status" value="1"/>
</dbReference>
<dbReference type="PANTHER" id="PTHR43249">
    <property type="entry name" value="UDP-N-ACETYL-2-AMINO-2-DEOXY-D-GLUCURONATE OXIDASE"/>
    <property type="match status" value="1"/>
</dbReference>
<dbReference type="Pfam" id="PF22725">
    <property type="entry name" value="GFO_IDH_MocA_C3"/>
    <property type="match status" value="1"/>
</dbReference>
<dbReference type="Pfam" id="PF01408">
    <property type="entry name" value="GFO_IDH_MocA"/>
    <property type="match status" value="1"/>
</dbReference>
<dbReference type="SUPFAM" id="SSF51735">
    <property type="entry name" value="NAD(P)-binding Rossmann-fold domains"/>
    <property type="match status" value="1"/>
</dbReference>
<name>A0AAP5LMB3_PAEAM</name>
<organism evidence="3 4">
    <name type="scientific">Paenibacillus amylolyticus</name>
    <dbReference type="NCBI Taxonomy" id="1451"/>
    <lineage>
        <taxon>Bacteria</taxon>
        <taxon>Bacillati</taxon>
        <taxon>Bacillota</taxon>
        <taxon>Bacilli</taxon>
        <taxon>Bacillales</taxon>
        <taxon>Paenibacillaceae</taxon>
        <taxon>Paenibacillus</taxon>
    </lineage>
</organism>
<dbReference type="InterPro" id="IPR036291">
    <property type="entry name" value="NAD(P)-bd_dom_sf"/>
</dbReference>
<evidence type="ECO:0000313" key="4">
    <source>
        <dbReference type="Proteomes" id="UP001254832"/>
    </source>
</evidence>
<dbReference type="Gene3D" id="3.40.50.720">
    <property type="entry name" value="NAD(P)-binding Rossmann-like Domain"/>
    <property type="match status" value="1"/>
</dbReference>
<feature type="domain" description="Gfo/Idh/MocA-like oxidoreductase N-terminal" evidence="1">
    <location>
        <begin position="4"/>
        <end position="119"/>
    </location>
</feature>
<proteinExistence type="predicted"/>
<dbReference type="EMBL" id="JAVDTR010000007">
    <property type="protein sequence ID" value="MDR6724402.1"/>
    <property type="molecule type" value="Genomic_DNA"/>
</dbReference>
<accession>A0AAP5LMB3</accession>
<dbReference type="SUPFAM" id="SSF55347">
    <property type="entry name" value="Glyceraldehyde-3-phosphate dehydrogenase-like, C-terminal domain"/>
    <property type="match status" value="1"/>
</dbReference>
<evidence type="ECO:0000259" key="2">
    <source>
        <dbReference type="Pfam" id="PF22725"/>
    </source>
</evidence>
<dbReference type="GO" id="GO:0000166">
    <property type="term" value="F:nucleotide binding"/>
    <property type="evidence" value="ECO:0007669"/>
    <property type="project" value="InterPro"/>
</dbReference>
<dbReference type="InterPro" id="IPR055170">
    <property type="entry name" value="GFO_IDH_MocA-like_dom"/>
</dbReference>
<feature type="domain" description="GFO/IDH/MocA-like oxidoreductase" evidence="2">
    <location>
        <begin position="132"/>
        <end position="253"/>
    </location>
</feature>
<dbReference type="RefSeq" id="WP_310140588.1">
    <property type="nucleotide sequence ID" value="NZ_JAVDTR010000007.1"/>
</dbReference>
<sequence>MNTMRTAIIGTGKVGHFHAKAFAKLKDSEFTAVCGRNLERTQAFADQYGVKAYDNIEEMIIREKIDVVSICTPHPNHAESAVIAANLGVHILIEKPLSSSLEDADAILDAAAKAGVQVGTVSQRRFYLPCMRIKEAIDQGKIGKPVLGTVNMYGWRDQAYYESDPWRGSWDGEGGGVLVNQAPHQIDLLLWYMGEVEEVYGQWANLNHPYIEVDDTAVAVIKFKNGGLGNIVVSNSQNPALYGKVHIHGNNGATVGVQTDGGAMFIAGMSEITEPPVNDVWTVPGEEHRLEEWKQSDSDFFNQADSLYHYHQEQIEDFLNAVSNGNKPIIDGLDGRRTVEIFTAIYRSTQENRPIKFPLN</sequence>
<dbReference type="InterPro" id="IPR052515">
    <property type="entry name" value="Gfo/Idh/MocA_Oxidoreductase"/>
</dbReference>
<evidence type="ECO:0000259" key="1">
    <source>
        <dbReference type="Pfam" id="PF01408"/>
    </source>
</evidence>
<gene>
    <name evidence="3" type="ORF">J2W91_002870</name>
</gene>